<dbReference type="Proteomes" id="UP000004061">
    <property type="component" value="Unassembled WGS sequence"/>
</dbReference>
<dbReference type="SUPFAM" id="SSF52540">
    <property type="entry name" value="P-loop containing nucleoside triphosphate hydrolases"/>
    <property type="match status" value="1"/>
</dbReference>
<organism evidence="4 5">
    <name type="scientific">Limnospira maxima CS-328</name>
    <dbReference type="NCBI Taxonomy" id="513049"/>
    <lineage>
        <taxon>Bacteria</taxon>
        <taxon>Bacillati</taxon>
        <taxon>Cyanobacteriota</taxon>
        <taxon>Cyanophyceae</taxon>
        <taxon>Oscillatoriophycideae</taxon>
        <taxon>Oscillatoriales</taxon>
        <taxon>Sirenicapillariaceae</taxon>
        <taxon>Limnospira</taxon>
    </lineage>
</organism>
<dbReference type="SUPFAM" id="SSF48452">
    <property type="entry name" value="TPR-like"/>
    <property type="match status" value="1"/>
</dbReference>
<dbReference type="InterPro" id="IPR040632">
    <property type="entry name" value="Sulfotransfer_4"/>
</dbReference>
<proteinExistence type="predicted"/>
<evidence type="ECO:0000256" key="3">
    <source>
        <dbReference type="PROSITE-ProRule" id="PRU00339"/>
    </source>
</evidence>
<name>B5VY90_LIMMA</name>
<evidence type="ECO:0000313" key="4">
    <source>
        <dbReference type="EMBL" id="EDZ95792.1"/>
    </source>
</evidence>
<dbReference type="AlphaFoldDB" id="B5VY90"/>
<keyword evidence="1" id="KW-0677">Repeat</keyword>
<keyword evidence="5" id="KW-1185">Reference proteome</keyword>
<dbReference type="EMBL" id="ABYK01000008">
    <property type="protein sequence ID" value="EDZ95792.1"/>
    <property type="molecule type" value="Genomic_DNA"/>
</dbReference>
<feature type="repeat" description="TPR" evidence="3">
    <location>
        <begin position="3"/>
        <end position="36"/>
    </location>
</feature>
<keyword evidence="2 3" id="KW-0802">TPR repeat</keyword>
<dbReference type="Gene3D" id="1.25.40.10">
    <property type="entry name" value="Tetratricopeptide repeat domain"/>
    <property type="match status" value="1"/>
</dbReference>
<dbReference type="PANTHER" id="PTHR44858:SF1">
    <property type="entry name" value="UDP-N-ACETYLGLUCOSAMINE--PEPTIDE N-ACETYLGLUCOSAMINYLTRANSFERASE SPINDLY-RELATED"/>
    <property type="match status" value="1"/>
</dbReference>
<reference evidence="4 5" key="1">
    <citation type="journal article" date="2011" name="Appl. Environ. Microbiol.">
        <title>Contribution of a Sodium Ion Gradient to Energy Conservation during Fermentation in the Cyanobacterium Arthrospira (Spirulina) maxima CS-328.</title>
        <authorList>
            <person name="Carrieri D."/>
            <person name="Ananyev G."/>
            <person name="Lenz O."/>
            <person name="Bryant D.A."/>
            <person name="Dismukes G.C."/>
        </authorList>
    </citation>
    <scope>NUCLEOTIDE SEQUENCE [LARGE SCALE GENOMIC DNA]</scope>
    <source>
        <strain evidence="4 5">CS-328</strain>
    </source>
</reference>
<dbReference type="InterPro" id="IPR050498">
    <property type="entry name" value="Ycf3"/>
</dbReference>
<sequence length="326" mass="37420">MSAGELLKQANQLKRSGKLDEAIALYHQVIEINPHFAWAYHGLGDTLAKQGNLDQAVTCYSQGLKVNPNSAQLCYSLGKALARQGDLDASVNYLQKACHLNPHYNDLNGTSKQSSVSQRLAEKIFCIGRNKTGTTSLEKALRDLGFKLGNQRAGELLIKDWALRNFQPIFELAYTADAFQDIPFSLPYTYQALDQHFPNAKFILSIRNNAQDWYESMVRFHSKLWADGVRVPTAEDLKNANYVWKGYPYEIRKLTYNISSDDNLYDKKTLISHYINYNESVCDYFRHRPEKLLIINVSKPDDYKKMFHFIGKEPIAYQFPWLNKSL</sequence>
<dbReference type="Gene3D" id="3.40.50.300">
    <property type="entry name" value="P-loop containing nucleotide triphosphate hydrolases"/>
    <property type="match status" value="1"/>
</dbReference>
<dbReference type="SMART" id="SM00028">
    <property type="entry name" value="TPR"/>
    <property type="match status" value="3"/>
</dbReference>
<evidence type="ECO:0000256" key="1">
    <source>
        <dbReference type="ARBA" id="ARBA00022737"/>
    </source>
</evidence>
<dbReference type="PROSITE" id="PS50005">
    <property type="entry name" value="TPR"/>
    <property type="match status" value="3"/>
</dbReference>
<dbReference type="PANTHER" id="PTHR44858">
    <property type="entry name" value="TETRATRICOPEPTIDE REPEAT PROTEIN 6"/>
    <property type="match status" value="1"/>
</dbReference>
<dbReference type="InterPro" id="IPR019734">
    <property type="entry name" value="TPR_rpt"/>
</dbReference>
<evidence type="ECO:0000256" key="2">
    <source>
        <dbReference type="ARBA" id="ARBA00022803"/>
    </source>
</evidence>
<feature type="repeat" description="TPR" evidence="3">
    <location>
        <begin position="37"/>
        <end position="70"/>
    </location>
</feature>
<accession>B5VY90</accession>
<feature type="repeat" description="TPR" evidence="3">
    <location>
        <begin position="71"/>
        <end position="104"/>
    </location>
</feature>
<dbReference type="GO" id="GO:0009279">
    <property type="term" value="C:cell outer membrane"/>
    <property type="evidence" value="ECO:0007669"/>
    <property type="project" value="TreeGrafter"/>
</dbReference>
<dbReference type="RefSeq" id="WP_006668724.1">
    <property type="nucleotide sequence ID" value="NZ_ABYK01000008.1"/>
</dbReference>
<dbReference type="Pfam" id="PF14559">
    <property type="entry name" value="TPR_19"/>
    <property type="match status" value="1"/>
</dbReference>
<dbReference type="GO" id="GO:0046813">
    <property type="term" value="P:receptor-mediated virion attachment to host cell"/>
    <property type="evidence" value="ECO:0007669"/>
    <property type="project" value="TreeGrafter"/>
</dbReference>
<dbReference type="InterPro" id="IPR011990">
    <property type="entry name" value="TPR-like_helical_dom_sf"/>
</dbReference>
<comment type="caution">
    <text evidence="4">The sequence shown here is derived from an EMBL/GenBank/DDBJ whole genome shotgun (WGS) entry which is preliminary data.</text>
</comment>
<dbReference type="Pfam" id="PF17784">
    <property type="entry name" value="Sulfotransfer_4"/>
    <property type="match status" value="1"/>
</dbReference>
<dbReference type="InterPro" id="IPR027417">
    <property type="entry name" value="P-loop_NTPase"/>
</dbReference>
<evidence type="ECO:0000313" key="5">
    <source>
        <dbReference type="Proteomes" id="UP000004061"/>
    </source>
</evidence>
<protein>
    <submittedName>
        <fullName evidence="4">TPR repeat-containing protein</fullName>
    </submittedName>
</protein>
<gene>
    <name evidence="4" type="ORF">AmaxDRAFT_1482</name>
</gene>
<dbReference type="PROSITE" id="PS50293">
    <property type="entry name" value="TPR_REGION"/>
    <property type="match status" value="1"/>
</dbReference>